<protein>
    <submittedName>
        <fullName evidence="1">Uncharacterized protein</fullName>
    </submittedName>
</protein>
<comment type="caution">
    <text evidence="1">The sequence shown here is derived from an EMBL/GenBank/DDBJ whole genome shotgun (WGS) entry which is preliminary data.</text>
</comment>
<gene>
    <name evidence="1" type="ORF">F6U93_08400</name>
</gene>
<sequence length="455" mass="54079">MKQYSIIKPCILNLNNRLKHSPPDFNFNIDYAYWLVSEIIKKTAYKLESDETDIWIPLCSMITKKHPYDYRLHLRYLCENFPVIGNVLFRDSYAVGNCYSYRLNPYFFKEKVEIVNVTDKKLLRFLRAKAVLKSDNAFKKEYNFLGKYFNEKLTIDSEAASRKNTDLYDENLNYKKHLLNAGKITEIANGEFSIKYSERTDGRLHHQLTNLSKELRPFLRYDGKKLVECDLSASIPTILYYILSNINTNDIHMSNVITSNKYYYRHYMFCKTLETPMDKEIALFGEKVISGQFYETFIEGMHTIHNFDKSLKPDEYYLKNVERIFGRPFDGDEDDLRQVVKLNFLSMLNAESGQFLNEEAEFNMLFPSILKWLKQFKKIDHRCFSYLVLQMESYFMLDIVARGFNRKFNGKKLLFTLHDCLITTEDNIDYLYQYMRESLSEVLKFTPVFSVKVWE</sequence>
<dbReference type="RefSeq" id="WP_150938767.1">
    <property type="nucleotide sequence ID" value="NZ_WAAT01000042.1"/>
</dbReference>
<proteinExistence type="predicted"/>
<evidence type="ECO:0000313" key="1">
    <source>
        <dbReference type="EMBL" id="KAB1067952.1"/>
    </source>
</evidence>
<accession>A0A6N6MCL0</accession>
<dbReference type="EMBL" id="WAAT01000042">
    <property type="protein sequence ID" value="KAB1067952.1"/>
    <property type="molecule type" value="Genomic_DNA"/>
</dbReference>
<evidence type="ECO:0000313" key="2">
    <source>
        <dbReference type="Proteomes" id="UP000441333"/>
    </source>
</evidence>
<reference evidence="1 2" key="1">
    <citation type="submission" date="2019-09" db="EMBL/GenBank/DDBJ databases">
        <authorList>
            <person name="Cao W.R."/>
        </authorList>
    </citation>
    <scope>NUCLEOTIDE SEQUENCE [LARGE SCALE GENOMIC DNA]</scope>
    <source>
        <strain evidence="1 2">B1N29</strain>
    </source>
</reference>
<keyword evidence="2" id="KW-1185">Reference proteome</keyword>
<dbReference type="Proteomes" id="UP000441333">
    <property type="component" value="Unassembled WGS sequence"/>
</dbReference>
<organism evidence="1 2">
    <name type="scientific">Pseudotamlana haliotis</name>
    <dbReference type="NCBI Taxonomy" id="2614804"/>
    <lineage>
        <taxon>Bacteria</taxon>
        <taxon>Pseudomonadati</taxon>
        <taxon>Bacteroidota</taxon>
        <taxon>Flavobacteriia</taxon>
        <taxon>Flavobacteriales</taxon>
        <taxon>Flavobacteriaceae</taxon>
        <taxon>Pseudotamlana</taxon>
    </lineage>
</organism>
<dbReference type="AlphaFoldDB" id="A0A6N6MCL0"/>
<name>A0A6N6MCL0_9FLAO</name>